<evidence type="ECO:0008006" key="3">
    <source>
        <dbReference type="Google" id="ProtNLM"/>
    </source>
</evidence>
<dbReference type="GO" id="GO:0006261">
    <property type="term" value="P:DNA-templated DNA replication"/>
    <property type="evidence" value="ECO:0007669"/>
    <property type="project" value="TreeGrafter"/>
</dbReference>
<dbReference type="eggNOG" id="COG0470">
    <property type="taxonomic scope" value="Bacteria"/>
</dbReference>
<dbReference type="InterPro" id="IPR050238">
    <property type="entry name" value="DNA_Rep/Repair_Clamp_Loader"/>
</dbReference>
<dbReference type="KEGG" id="nse:NSE_0377"/>
<dbReference type="InterPro" id="IPR027417">
    <property type="entry name" value="P-loop_NTPase"/>
</dbReference>
<protein>
    <recommendedName>
        <fullName evidence="3">DNA polymerase III subunit delta</fullName>
    </recommendedName>
</protein>
<dbReference type="PANTHER" id="PTHR11669:SF0">
    <property type="entry name" value="PROTEIN STICHEL-LIKE 2"/>
    <property type="match status" value="1"/>
</dbReference>
<proteinExistence type="predicted"/>
<dbReference type="Gene3D" id="3.40.50.300">
    <property type="entry name" value="P-loop containing nucleotide triphosphate hydrolases"/>
    <property type="match status" value="1"/>
</dbReference>
<keyword evidence="2" id="KW-1185">Reference proteome</keyword>
<dbReference type="Pfam" id="PF13177">
    <property type="entry name" value="DNA_pol3_delta2"/>
    <property type="match status" value="1"/>
</dbReference>
<dbReference type="EMBL" id="CP000237">
    <property type="protein sequence ID" value="ABD46267.1"/>
    <property type="molecule type" value="Genomic_DNA"/>
</dbReference>
<dbReference type="Proteomes" id="UP000001942">
    <property type="component" value="Chromosome"/>
</dbReference>
<evidence type="ECO:0000313" key="2">
    <source>
        <dbReference type="Proteomes" id="UP000001942"/>
    </source>
</evidence>
<organism evidence="1 2">
    <name type="scientific">Ehrlichia sennetsu (strain ATCC VR-367 / Miyayama)</name>
    <name type="common">Neorickettsia sennetsu</name>
    <dbReference type="NCBI Taxonomy" id="222891"/>
    <lineage>
        <taxon>Bacteria</taxon>
        <taxon>Pseudomonadati</taxon>
        <taxon>Pseudomonadota</taxon>
        <taxon>Alphaproteobacteria</taxon>
        <taxon>Rickettsiales</taxon>
        <taxon>Anaplasmataceae</taxon>
        <taxon>Ehrlichia</taxon>
    </lineage>
</organism>
<accession>Q2GE30</accession>
<sequence length="266" mass="30757">MYKAQKKVLLSGYQKSRAWLLTGPGLDDMFEIAIRYAKWILKSDEAIGDLMIIQERSIKVAHIQRIHDFLNLTSNFSNQKIIIISHFEIMTAGAANALLKVLEEGKQTATLILIARYLQQITNTVRSRCFHLYFPPLKENTEIEKLIAHYKNLLEKSIGEEAKDSLPTLGRLDRGLTTQFQIAQKFSEASLKDLLCFAFNRIIKFHHGVLEKESFFGERTLLEKLGQSAIFWHNRWLQISEVLSTPKELYIEKNHLLRIALTTREI</sequence>
<reference evidence="1 2" key="1">
    <citation type="journal article" date="2006" name="PLoS Genet.">
        <title>Comparative genomics of emerging human ehrlichiosis agents.</title>
        <authorList>
            <person name="Dunning Hotopp J.C."/>
            <person name="Lin M."/>
            <person name="Madupu R."/>
            <person name="Crabtree J."/>
            <person name="Angiuoli S.V."/>
            <person name="Eisen J.A."/>
            <person name="Seshadri R."/>
            <person name="Ren Q."/>
            <person name="Wu M."/>
            <person name="Utterback T.R."/>
            <person name="Smith S."/>
            <person name="Lewis M."/>
            <person name="Khouri H."/>
            <person name="Zhang C."/>
            <person name="Niu H."/>
            <person name="Lin Q."/>
            <person name="Ohashi N."/>
            <person name="Zhi N."/>
            <person name="Nelson W."/>
            <person name="Brinkac L.M."/>
            <person name="Dodson R.J."/>
            <person name="Rosovitz M.J."/>
            <person name="Sundaram J."/>
            <person name="Daugherty S.C."/>
            <person name="Davidsen T."/>
            <person name="Durkin A.S."/>
            <person name="Gwinn M."/>
            <person name="Haft D.H."/>
            <person name="Selengut J.D."/>
            <person name="Sullivan S.A."/>
            <person name="Zafar N."/>
            <person name="Zhou L."/>
            <person name="Benahmed F."/>
            <person name="Forberger H."/>
            <person name="Halpin R."/>
            <person name="Mulligan S."/>
            <person name="Robinson J."/>
            <person name="White O."/>
            <person name="Rikihisa Y."/>
            <person name="Tettelin H."/>
        </authorList>
    </citation>
    <scope>NUCLEOTIDE SEQUENCE [LARGE SCALE GENOMIC DNA]</scope>
    <source>
        <strain evidence="2">ATCC VR-367 / Miyayama</strain>
    </source>
</reference>
<dbReference type="SUPFAM" id="SSF52540">
    <property type="entry name" value="P-loop containing nucleoside triphosphate hydrolases"/>
    <property type="match status" value="1"/>
</dbReference>
<evidence type="ECO:0000313" key="1">
    <source>
        <dbReference type="EMBL" id="ABD46267.1"/>
    </source>
</evidence>
<gene>
    <name evidence="1" type="ordered locus">NSE_0377</name>
</gene>
<name>Q2GE30_EHRS3</name>
<dbReference type="PANTHER" id="PTHR11669">
    <property type="entry name" value="REPLICATION FACTOR C / DNA POLYMERASE III GAMMA-TAU SUBUNIT"/>
    <property type="match status" value="1"/>
</dbReference>
<dbReference type="AlphaFoldDB" id="Q2GE30"/>
<dbReference type="RefSeq" id="WP_011451772.1">
    <property type="nucleotide sequence ID" value="NC_007798.1"/>
</dbReference>
<dbReference type="HOGENOM" id="CLU_1123597_0_0_5"/>
<dbReference type="STRING" id="222891.NSE_0377"/>
<dbReference type="OrthoDB" id="9811073at2"/>